<dbReference type="SMART" id="SM00388">
    <property type="entry name" value="HisKA"/>
    <property type="match status" value="1"/>
</dbReference>
<keyword evidence="3 4" id="KW-0597">Phosphoprotein</keyword>
<evidence type="ECO:0000256" key="1">
    <source>
        <dbReference type="ARBA" id="ARBA00000085"/>
    </source>
</evidence>
<dbReference type="PANTHER" id="PTHR45339">
    <property type="entry name" value="HYBRID SIGNAL TRANSDUCTION HISTIDINE KINASE J"/>
    <property type="match status" value="1"/>
</dbReference>
<sequence length="920" mass="104242">MLEQEINNLDAIPFPLIEITTQGQIVATNAAFTSMFQFDVSTNVNINTLFQFTNEQLDFTELVRSGGEITCIALYQKSLVDKCDVQLSIRPQPQNNSLLTVLVEKSPYWYRQYNLKKQALHKIEHSIDRTSTGLWEYDLGSQQAEFSGRFKELVMVPRDHLLTWQEFRSLVFSEDKGVFDAFLNNHIQFNILLSFEFRIVKNGKVHWFQLKGEAIQDQNRARIIMGSLTDCTEIKKTIAKLNDTVESKDIAMKAGNIGTWRAECIDGKRWRWRWDELANQMFMLNKEDIGKINKLLSLLHPEDSPRIIAAIENSLKTGEFFNEHYRVILANGELKYILGKGKVSKNFNGNSYRIDGICIDQTLIYKVQHELELLNNQLEQRVLSRTRLLEKAKEQAEQASQTKTDFLSMMSHELRTPMNAVIGSLDLLSTTELSVESLDLLDTAKTSANNLVFILNDILDINKIEAGKLELEESAFSVSEVIDNIVKVFIPVLSKQNVQLVVIEDPQIPRFVKGDATRVRQILFNILGNAIKFTGGKSHDKGVIKLIARVEESNQLLSHISFVISDNGIGIAKDVQQKLFSPFTQAERSTTRKYGGTGLGLNICGKLTEMMGGEISLKSKLGEGTTFTINLPLWISQETTALEVETLTGTNVAILSMINDDLERVYNWTAYLAEEGASVKLVEFDHVVEHSDEFDVVIILANYQEAIRQQVASLYQQVKNSSNICCAIQRNEIALFREFLPGVKLLPVCPITRVQLIDTVKQIKLSNQTLTLDDLDLSELALSLEETSTESTHLKGGILVVEDNPLNQKLIKKQMKHIGYACDIANNGEEGITQWQNKRYKLILTDCHMPLVDGYDMTKSIRAQEKQKQLKPIPIIAITGAAMTGDEQHCFDSGMNDFVSKPMQMSDLKEVLKKWYKYEQ</sequence>
<dbReference type="CDD" id="cd17546">
    <property type="entry name" value="REC_hyHK_CKI1_RcsC-like"/>
    <property type="match status" value="1"/>
</dbReference>
<dbReference type="SMART" id="SM00387">
    <property type="entry name" value="HATPase_c"/>
    <property type="match status" value="1"/>
</dbReference>
<dbReference type="EMBL" id="BSST01000001">
    <property type="protein sequence ID" value="GLX80406.1"/>
    <property type="molecule type" value="Genomic_DNA"/>
</dbReference>
<evidence type="ECO:0000313" key="9">
    <source>
        <dbReference type="EMBL" id="GLX80406.1"/>
    </source>
</evidence>
<dbReference type="Gene3D" id="1.10.287.130">
    <property type="match status" value="1"/>
</dbReference>
<dbReference type="InterPro" id="IPR003661">
    <property type="entry name" value="HisK_dim/P_dom"/>
</dbReference>
<dbReference type="InterPro" id="IPR004358">
    <property type="entry name" value="Sig_transdc_His_kin-like_C"/>
</dbReference>
<dbReference type="CDD" id="cd16922">
    <property type="entry name" value="HATPase_EvgS-ArcB-TorS-like"/>
    <property type="match status" value="1"/>
</dbReference>
<accession>A0ABQ6H1W1</accession>
<dbReference type="Proteomes" id="UP001157186">
    <property type="component" value="Unassembled WGS sequence"/>
</dbReference>
<evidence type="ECO:0000259" key="7">
    <source>
        <dbReference type="PROSITE" id="PS50110"/>
    </source>
</evidence>
<feature type="domain" description="Histidine kinase" evidence="6">
    <location>
        <begin position="409"/>
        <end position="635"/>
    </location>
</feature>
<dbReference type="NCBIfam" id="TIGR00229">
    <property type="entry name" value="sensory_box"/>
    <property type="match status" value="1"/>
</dbReference>
<dbReference type="InterPro" id="IPR000014">
    <property type="entry name" value="PAS"/>
</dbReference>
<dbReference type="InterPro" id="IPR005467">
    <property type="entry name" value="His_kinase_dom"/>
</dbReference>
<proteinExistence type="predicted"/>
<organism evidence="9 10">
    <name type="scientific">Thalassotalea insulae</name>
    <dbReference type="NCBI Taxonomy" id="2056778"/>
    <lineage>
        <taxon>Bacteria</taxon>
        <taxon>Pseudomonadati</taxon>
        <taxon>Pseudomonadota</taxon>
        <taxon>Gammaproteobacteria</taxon>
        <taxon>Alteromonadales</taxon>
        <taxon>Colwelliaceae</taxon>
        <taxon>Thalassotalea</taxon>
    </lineage>
</organism>
<dbReference type="SMART" id="SM00448">
    <property type="entry name" value="REC"/>
    <property type="match status" value="1"/>
</dbReference>
<dbReference type="EC" id="2.7.13.3" evidence="2"/>
<feature type="domain" description="PAS" evidence="8">
    <location>
        <begin position="274"/>
        <end position="318"/>
    </location>
</feature>
<dbReference type="Gene3D" id="3.30.450.20">
    <property type="entry name" value="PAS domain"/>
    <property type="match status" value="2"/>
</dbReference>
<dbReference type="InterPro" id="IPR035965">
    <property type="entry name" value="PAS-like_dom_sf"/>
</dbReference>
<dbReference type="CDD" id="cd00082">
    <property type="entry name" value="HisKA"/>
    <property type="match status" value="1"/>
</dbReference>
<dbReference type="Pfam" id="PF00072">
    <property type="entry name" value="Response_reg"/>
    <property type="match status" value="1"/>
</dbReference>
<dbReference type="Gene3D" id="3.40.50.2300">
    <property type="match status" value="1"/>
</dbReference>
<dbReference type="RefSeq" id="WP_284246397.1">
    <property type="nucleotide sequence ID" value="NZ_BSST01000001.1"/>
</dbReference>
<dbReference type="PROSITE" id="PS50110">
    <property type="entry name" value="RESPONSE_REGULATORY"/>
    <property type="match status" value="1"/>
</dbReference>
<keyword evidence="10" id="KW-1185">Reference proteome</keyword>
<dbReference type="CDD" id="cd00130">
    <property type="entry name" value="PAS"/>
    <property type="match status" value="1"/>
</dbReference>
<evidence type="ECO:0000313" key="10">
    <source>
        <dbReference type="Proteomes" id="UP001157186"/>
    </source>
</evidence>
<reference evidence="9 10" key="1">
    <citation type="submission" date="2023-03" db="EMBL/GenBank/DDBJ databases">
        <title>Draft genome sequence of Thalassotalea insulae KCTC 62186T.</title>
        <authorList>
            <person name="Sawabe T."/>
        </authorList>
    </citation>
    <scope>NUCLEOTIDE SEQUENCE [LARGE SCALE GENOMIC DNA]</scope>
    <source>
        <strain evidence="9 10">KCTC 62186</strain>
    </source>
</reference>
<dbReference type="PANTHER" id="PTHR45339:SF5">
    <property type="entry name" value="HISTIDINE KINASE"/>
    <property type="match status" value="1"/>
</dbReference>
<dbReference type="InterPro" id="IPR003594">
    <property type="entry name" value="HATPase_dom"/>
</dbReference>
<dbReference type="SUPFAM" id="SSF55785">
    <property type="entry name" value="PYP-like sensor domain (PAS domain)"/>
    <property type="match status" value="2"/>
</dbReference>
<dbReference type="Pfam" id="PF08447">
    <property type="entry name" value="PAS_3"/>
    <property type="match status" value="1"/>
</dbReference>
<dbReference type="InterPro" id="IPR011006">
    <property type="entry name" value="CheY-like_superfamily"/>
</dbReference>
<dbReference type="SUPFAM" id="SSF52172">
    <property type="entry name" value="CheY-like"/>
    <property type="match status" value="1"/>
</dbReference>
<dbReference type="SUPFAM" id="SSF55874">
    <property type="entry name" value="ATPase domain of HSP90 chaperone/DNA topoisomerase II/histidine kinase"/>
    <property type="match status" value="1"/>
</dbReference>
<comment type="catalytic activity">
    <reaction evidence="1">
        <text>ATP + protein L-histidine = ADP + protein N-phospho-L-histidine.</text>
        <dbReference type="EC" id="2.7.13.3"/>
    </reaction>
</comment>
<dbReference type="PRINTS" id="PR00344">
    <property type="entry name" value="BCTRLSENSOR"/>
</dbReference>
<feature type="modified residue" description="4-aspartylphosphate" evidence="4">
    <location>
        <position position="846"/>
    </location>
</feature>
<evidence type="ECO:0000256" key="4">
    <source>
        <dbReference type="PROSITE-ProRule" id="PRU00169"/>
    </source>
</evidence>
<dbReference type="Pfam" id="PF02518">
    <property type="entry name" value="HATPase_c"/>
    <property type="match status" value="1"/>
</dbReference>
<dbReference type="InterPro" id="IPR001789">
    <property type="entry name" value="Sig_transdc_resp-reg_receiver"/>
</dbReference>
<evidence type="ECO:0000256" key="2">
    <source>
        <dbReference type="ARBA" id="ARBA00012438"/>
    </source>
</evidence>
<evidence type="ECO:0000256" key="5">
    <source>
        <dbReference type="SAM" id="Coils"/>
    </source>
</evidence>
<dbReference type="InterPro" id="IPR036890">
    <property type="entry name" value="HATPase_C_sf"/>
</dbReference>
<evidence type="ECO:0000259" key="8">
    <source>
        <dbReference type="PROSITE" id="PS50112"/>
    </source>
</evidence>
<name>A0ABQ6H1W1_9GAMM</name>
<evidence type="ECO:0000259" key="6">
    <source>
        <dbReference type="PROSITE" id="PS50109"/>
    </source>
</evidence>
<protein>
    <recommendedName>
        <fullName evidence="2">histidine kinase</fullName>
        <ecNumber evidence="2">2.7.13.3</ecNumber>
    </recommendedName>
</protein>
<dbReference type="PROSITE" id="PS50112">
    <property type="entry name" value="PAS"/>
    <property type="match status" value="1"/>
</dbReference>
<feature type="domain" description="Response regulatory" evidence="7">
    <location>
        <begin position="797"/>
        <end position="916"/>
    </location>
</feature>
<comment type="caution">
    <text evidence="9">The sequence shown here is derived from an EMBL/GenBank/DDBJ whole genome shotgun (WGS) entry which is preliminary data.</text>
</comment>
<dbReference type="Gene3D" id="3.30.565.10">
    <property type="entry name" value="Histidine kinase-like ATPase, C-terminal domain"/>
    <property type="match status" value="1"/>
</dbReference>
<gene>
    <name evidence="9" type="ORF">tinsulaeT_37460</name>
</gene>
<dbReference type="PROSITE" id="PS50109">
    <property type="entry name" value="HIS_KIN"/>
    <property type="match status" value="1"/>
</dbReference>
<keyword evidence="5" id="KW-0175">Coiled coil</keyword>
<dbReference type="InterPro" id="IPR036097">
    <property type="entry name" value="HisK_dim/P_sf"/>
</dbReference>
<evidence type="ECO:0000256" key="3">
    <source>
        <dbReference type="ARBA" id="ARBA00022553"/>
    </source>
</evidence>
<dbReference type="InterPro" id="IPR013655">
    <property type="entry name" value="PAS_fold_3"/>
</dbReference>
<dbReference type="SUPFAM" id="SSF47384">
    <property type="entry name" value="Homodimeric domain of signal transducing histidine kinase"/>
    <property type="match status" value="1"/>
</dbReference>
<feature type="coiled-coil region" evidence="5">
    <location>
        <begin position="375"/>
        <end position="409"/>
    </location>
</feature>
<dbReference type="Pfam" id="PF00512">
    <property type="entry name" value="HisKA"/>
    <property type="match status" value="1"/>
</dbReference>